<dbReference type="AlphaFoldDB" id="A0A371D8U1"/>
<reference evidence="2 3" key="1">
    <citation type="journal article" date="2018" name="Biotechnol. Biofuels">
        <title>Integrative visual omics of the white-rot fungus Polyporus brumalis exposes the biotechnological potential of its oxidative enzymes for delignifying raw plant biomass.</title>
        <authorList>
            <person name="Miyauchi S."/>
            <person name="Rancon A."/>
            <person name="Drula E."/>
            <person name="Hage H."/>
            <person name="Chaduli D."/>
            <person name="Favel A."/>
            <person name="Grisel S."/>
            <person name="Henrissat B."/>
            <person name="Herpoel-Gimbert I."/>
            <person name="Ruiz-Duenas F.J."/>
            <person name="Chevret D."/>
            <person name="Hainaut M."/>
            <person name="Lin J."/>
            <person name="Wang M."/>
            <person name="Pangilinan J."/>
            <person name="Lipzen A."/>
            <person name="Lesage-Meessen L."/>
            <person name="Navarro D."/>
            <person name="Riley R."/>
            <person name="Grigoriev I.V."/>
            <person name="Zhou S."/>
            <person name="Raouche S."/>
            <person name="Rosso M.N."/>
        </authorList>
    </citation>
    <scope>NUCLEOTIDE SEQUENCE [LARGE SCALE GENOMIC DNA]</scope>
    <source>
        <strain evidence="2 3">BRFM 1820</strain>
    </source>
</reference>
<dbReference type="Proteomes" id="UP000256964">
    <property type="component" value="Unassembled WGS sequence"/>
</dbReference>
<evidence type="ECO:0000256" key="1">
    <source>
        <dbReference type="SAM" id="MobiDB-lite"/>
    </source>
</evidence>
<feature type="region of interest" description="Disordered" evidence="1">
    <location>
        <begin position="53"/>
        <end position="74"/>
    </location>
</feature>
<name>A0A371D8U1_9APHY</name>
<gene>
    <name evidence="2" type="ORF">OH76DRAFT_615404</name>
</gene>
<keyword evidence="3" id="KW-1185">Reference proteome</keyword>
<accession>A0A371D8U1</accession>
<evidence type="ECO:0000313" key="3">
    <source>
        <dbReference type="Proteomes" id="UP000256964"/>
    </source>
</evidence>
<dbReference type="EMBL" id="KZ857408">
    <property type="protein sequence ID" value="RDX48953.1"/>
    <property type="molecule type" value="Genomic_DNA"/>
</dbReference>
<proteinExistence type="predicted"/>
<sequence length="209" mass="23666">MPRLRAAPSSPPPSRRLRACSARSLAFSRPPAHRCRPCQASCPAMRRQVQPLARSRARCPVRSPPSPPSRRRVSARRCRLCRPQSPPWRLPRLPRRQALPLPQRRVRPTFQSVCPYSGQASPHRRHSLEECTSTTRTEMAVSKCMLVTADVFRARISCVYSSSDTSDRQNVFEEWTSAIRSVFVASKCTPWLHAFQHASGRVYGRAAPL</sequence>
<evidence type="ECO:0000313" key="2">
    <source>
        <dbReference type="EMBL" id="RDX48953.1"/>
    </source>
</evidence>
<protein>
    <submittedName>
        <fullName evidence="2">Uncharacterized protein</fullName>
    </submittedName>
</protein>
<organism evidence="2 3">
    <name type="scientific">Lentinus brumalis</name>
    <dbReference type="NCBI Taxonomy" id="2498619"/>
    <lineage>
        <taxon>Eukaryota</taxon>
        <taxon>Fungi</taxon>
        <taxon>Dikarya</taxon>
        <taxon>Basidiomycota</taxon>
        <taxon>Agaricomycotina</taxon>
        <taxon>Agaricomycetes</taxon>
        <taxon>Polyporales</taxon>
        <taxon>Polyporaceae</taxon>
        <taxon>Lentinus</taxon>
    </lineage>
</organism>